<dbReference type="KEGG" id="crq:GCK72_002709"/>
<sequence length="213" mass="24422">MQNSKTTSSESSERHHNKKPDAFKLELSTTVFVVPTKGTLHIEVKNIAKKVQEVLITLESAIFTIQNFQKEVYPTQQVSMILNPMETKSFTISVRDHFPEPFTFEKNQLKNPEGELTISHCDTTKKTGKVELDVGENGLMILGVEKNEKLRWGMFSHNIMMDNATRELKEQKERYLRERKEFEDRKSGKSSKESGSEKEKDVFECCGISCVIA</sequence>
<name>E3LV13_CAERE</name>
<feature type="compositionally biased region" description="Basic and acidic residues" evidence="1">
    <location>
        <begin position="11"/>
        <end position="20"/>
    </location>
</feature>
<dbReference type="GeneID" id="9810465"/>
<dbReference type="InParanoid" id="E3LV13"/>
<feature type="region of interest" description="Disordered" evidence="1">
    <location>
        <begin position="177"/>
        <end position="201"/>
    </location>
</feature>
<evidence type="ECO:0000313" key="3">
    <source>
        <dbReference type="Proteomes" id="UP000008281"/>
    </source>
</evidence>
<gene>
    <name evidence="2" type="ORF">CRE_29443</name>
</gene>
<feature type="region of interest" description="Disordered" evidence="1">
    <location>
        <begin position="1"/>
        <end position="20"/>
    </location>
</feature>
<evidence type="ECO:0000313" key="2">
    <source>
        <dbReference type="EMBL" id="EFP12349.1"/>
    </source>
</evidence>
<dbReference type="EMBL" id="DS268416">
    <property type="protein sequence ID" value="EFP12349.1"/>
    <property type="molecule type" value="Genomic_DNA"/>
</dbReference>
<keyword evidence="3" id="KW-1185">Reference proteome</keyword>
<dbReference type="RefSeq" id="XP_003111915.2">
    <property type="nucleotide sequence ID" value="XM_003111867.2"/>
</dbReference>
<proteinExistence type="predicted"/>
<feature type="compositionally biased region" description="Polar residues" evidence="1">
    <location>
        <begin position="1"/>
        <end position="10"/>
    </location>
</feature>
<evidence type="ECO:0000256" key="1">
    <source>
        <dbReference type="SAM" id="MobiDB-lite"/>
    </source>
</evidence>
<dbReference type="AlphaFoldDB" id="E3LV13"/>
<dbReference type="HOGENOM" id="CLU_1295465_0_0_1"/>
<organism evidence="3">
    <name type="scientific">Caenorhabditis remanei</name>
    <name type="common">Caenorhabditis vulgaris</name>
    <dbReference type="NCBI Taxonomy" id="31234"/>
    <lineage>
        <taxon>Eukaryota</taxon>
        <taxon>Metazoa</taxon>
        <taxon>Ecdysozoa</taxon>
        <taxon>Nematoda</taxon>
        <taxon>Chromadorea</taxon>
        <taxon>Rhabditida</taxon>
        <taxon>Rhabditina</taxon>
        <taxon>Rhabditomorpha</taxon>
        <taxon>Rhabditoidea</taxon>
        <taxon>Rhabditidae</taxon>
        <taxon>Peloderinae</taxon>
        <taxon>Caenorhabditis</taxon>
    </lineage>
</organism>
<reference evidence="2" key="1">
    <citation type="submission" date="2007-07" db="EMBL/GenBank/DDBJ databases">
        <title>PCAP assembly of the Caenorhabditis remanei genome.</title>
        <authorList>
            <consortium name="The Caenorhabditis remanei Sequencing Consortium"/>
            <person name="Wilson R.K."/>
        </authorList>
    </citation>
    <scope>NUCLEOTIDE SEQUENCE [LARGE SCALE GENOMIC DNA]</scope>
    <source>
        <strain evidence="2">PB4641</strain>
    </source>
</reference>
<protein>
    <submittedName>
        <fullName evidence="2">Uncharacterized protein</fullName>
    </submittedName>
</protein>
<accession>E3LV13</accession>
<dbReference type="Proteomes" id="UP000008281">
    <property type="component" value="Unassembled WGS sequence"/>
</dbReference>
<dbReference type="CTD" id="9810465"/>